<reference evidence="2 3" key="1">
    <citation type="submission" date="2016-05" db="EMBL/GenBank/DDBJ databases">
        <title>A degradative enzymes factory behind the ericoid mycorrhizal symbiosis.</title>
        <authorList>
            <consortium name="DOE Joint Genome Institute"/>
            <person name="Martino E."/>
            <person name="Morin E."/>
            <person name="Grelet G."/>
            <person name="Kuo A."/>
            <person name="Kohler A."/>
            <person name="Daghino S."/>
            <person name="Barry K."/>
            <person name="Choi C."/>
            <person name="Cichocki N."/>
            <person name="Clum A."/>
            <person name="Copeland A."/>
            <person name="Hainaut M."/>
            <person name="Haridas S."/>
            <person name="Labutti K."/>
            <person name="Lindquist E."/>
            <person name="Lipzen A."/>
            <person name="Khouja H.-R."/>
            <person name="Murat C."/>
            <person name="Ohm R."/>
            <person name="Olson A."/>
            <person name="Spatafora J."/>
            <person name="Veneault-Fourrey C."/>
            <person name="Henrissat B."/>
            <person name="Grigoriev I."/>
            <person name="Martin F."/>
            <person name="Perotto S."/>
        </authorList>
    </citation>
    <scope>NUCLEOTIDE SEQUENCE [LARGE SCALE GENOMIC DNA]</scope>
    <source>
        <strain evidence="2 3">UAMH 7357</strain>
    </source>
</reference>
<feature type="signal peptide" evidence="1">
    <location>
        <begin position="1"/>
        <end position="21"/>
    </location>
</feature>
<gene>
    <name evidence="2" type="ORF">NA56DRAFT_314081</name>
</gene>
<dbReference type="EMBL" id="KZ613505">
    <property type="protein sequence ID" value="PMD16593.1"/>
    <property type="molecule type" value="Genomic_DNA"/>
</dbReference>
<proteinExistence type="predicted"/>
<evidence type="ECO:0000313" key="3">
    <source>
        <dbReference type="Proteomes" id="UP000235672"/>
    </source>
</evidence>
<feature type="chain" id="PRO_5014415394" description="Secreted protein" evidence="1">
    <location>
        <begin position="22"/>
        <end position="142"/>
    </location>
</feature>
<dbReference type="Proteomes" id="UP000235672">
    <property type="component" value="Unassembled WGS sequence"/>
</dbReference>
<evidence type="ECO:0008006" key="4">
    <source>
        <dbReference type="Google" id="ProtNLM"/>
    </source>
</evidence>
<evidence type="ECO:0000313" key="2">
    <source>
        <dbReference type="EMBL" id="PMD16593.1"/>
    </source>
</evidence>
<name>A0A2J6PRE9_9HELO</name>
<dbReference type="AlphaFoldDB" id="A0A2J6PRE9"/>
<keyword evidence="3" id="KW-1185">Reference proteome</keyword>
<keyword evidence="1" id="KW-0732">Signal</keyword>
<sequence>MIHLCRTLLWIFAEWTPLVNGDSTAAADLSRFVFISSDGAVATAVNWGSLPHGGSMNLTDPSAVSESNISPVASSAPSTSSAFAYTSICDPACAGISTVCHCGSGHSPRNWVASGTSRRCLHLLSDDTCIECWEWRILFDSC</sequence>
<evidence type="ECO:0000256" key="1">
    <source>
        <dbReference type="SAM" id="SignalP"/>
    </source>
</evidence>
<protein>
    <recommendedName>
        <fullName evidence="4">Secreted protein</fullName>
    </recommendedName>
</protein>
<accession>A0A2J6PRE9</accession>
<organism evidence="2 3">
    <name type="scientific">Hyaloscypha hepaticicola</name>
    <dbReference type="NCBI Taxonomy" id="2082293"/>
    <lineage>
        <taxon>Eukaryota</taxon>
        <taxon>Fungi</taxon>
        <taxon>Dikarya</taxon>
        <taxon>Ascomycota</taxon>
        <taxon>Pezizomycotina</taxon>
        <taxon>Leotiomycetes</taxon>
        <taxon>Helotiales</taxon>
        <taxon>Hyaloscyphaceae</taxon>
        <taxon>Hyaloscypha</taxon>
    </lineage>
</organism>